<sequence>MFSSMSIFENLQKSYYVQVPFPMDSVVFESAINAFFRFLDEPEATKNHIDFTIAPLHRRGDVGYKHRNAGDHVYDDSKDFFHFHPALFGKYEEFLNANPVVLDFVLKAKPIWDLAYQTVYEILQSLDKKFPGLVKKVFDTEHAHVLLRFLKYDWRESGKYLAKPHFDAGSFTLAIAESSPGLRVGSCPEDLTLVEHKKGHAIFMLSSNFKQIMPTDKLSAGWHDVIQLNETLVGKPFARWAIVAFIEAHGVVALSRTETHKWFSGESA</sequence>
<organism evidence="1 3">
    <name type="scientific">Legionella jamestowniensis</name>
    <dbReference type="NCBI Taxonomy" id="455"/>
    <lineage>
        <taxon>Bacteria</taxon>
        <taxon>Pseudomonadati</taxon>
        <taxon>Pseudomonadota</taxon>
        <taxon>Gammaproteobacteria</taxon>
        <taxon>Legionellales</taxon>
        <taxon>Legionellaceae</taxon>
        <taxon>Legionella</taxon>
    </lineage>
</organism>
<proteinExistence type="predicted"/>
<protein>
    <recommendedName>
        <fullName evidence="5">Fe2OG dioxygenase domain-containing protein</fullName>
    </recommendedName>
</protein>
<dbReference type="Proteomes" id="UP000093336">
    <property type="component" value="Unassembled WGS sequence"/>
</dbReference>
<dbReference type="SUPFAM" id="SSF51197">
    <property type="entry name" value="Clavaminate synthase-like"/>
    <property type="match status" value="1"/>
</dbReference>
<dbReference type="Proteomes" id="UP000054715">
    <property type="component" value="Unassembled WGS sequence"/>
</dbReference>
<name>A0A0W0UND9_9GAMM</name>
<reference evidence="2 4" key="2">
    <citation type="submission" date="2016-05" db="EMBL/GenBank/DDBJ databases">
        <authorList>
            <person name="Prochazka B."/>
            <person name="Indra A."/>
            <person name="Hasenberger P."/>
            <person name="Blaschitz M."/>
            <person name="Wagner L."/>
            <person name="Wewalka G."/>
            <person name="Sorschag S."/>
            <person name="Schmid D."/>
            <person name="Ruppitsch W."/>
        </authorList>
    </citation>
    <scope>NUCLEOTIDE SEQUENCE [LARGE SCALE GENOMIC DNA]</scope>
    <source>
        <strain evidence="2 4">974010_12</strain>
    </source>
</reference>
<dbReference type="EMBL" id="LNYG01000012">
    <property type="protein sequence ID" value="KTD09392.1"/>
    <property type="molecule type" value="Genomic_DNA"/>
</dbReference>
<dbReference type="Gene3D" id="2.60.120.330">
    <property type="entry name" value="B-lactam Antibiotic, Isopenicillin N Synthase, Chain"/>
    <property type="match status" value="1"/>
</dbReference>
<dbReference type="EMBL" id="LYOZ01000002">
    <property type="protein sequence ID" value="OCH99218.1"/>
    <property type="molecule type" value="Genomic_DNA"/>
</dbReference>
<accession>A0A0W0UND9</accession>
<evidence type="ECO:0008006" key="5">
    <source>
        <dbReference type="Google" id="ProtNLM"/>
    </source>
</evidence>
<gene>
    <name evidence="2" type="ORF">A8135_08210</name>
    <name evidence="1" type="ORF">Ljam_0742</name>
</gene>
<evidence type="ECO:0000313" key="1">
    <source>
        <dbReference type="EMBL" id="KTD09392.1"/>
    </source>
</evidence>
<comment type="caution">
    <text evidence="1">The sequence shown here is derived from an EMBL/GenBank/DDBJ whole genome shotgun (WGS) entry which is preliminary data.</text>
</comment>
<evidence type="ECO:0000313" key="3">
    <source>
        <dbReference type="Proteomes" id="UP000054715"/>
    </source>
</evidence>
<dbReference type="AlphaFoldDB" id="A0A0W0UND9"/>
<evidence type="ECO:0000313" key="2">
    <source>
        <dbReference type="EMBL" id="OCH99218.1"/>
    </source>
</evidence>
<keyword evidence="4" id="KW-1185">Reference proteome</keyword>
<dbReference type="PATRIC" id="fig|455.5.peg.790"/>
<evidence type="ECO:0000313" key="4">
    <source>
        <dbReference type="Proteomes" id="UP000093336"/>
    </source>
</evidence>
<reference evidence="1 3" key="1">
    <citation type="submission" date="2015-11" db="EMBL/GenBank/DDBJ databases">
        <title>Genomic analysis of 38 Legionella species identifies large and diverse effector repertoires.</title>
        <authorList>
            <person name="Burstein D."/>
            <person name="Amaro F."/>
            <person name="Zusman T."/>
            <person name="Lifshitz Z."/>
            <person name="Cohen O."/>
            <person name="Gilbert J.A."/>
            <person name="Pupko T."/>
            <person name="Shuman H.A."/>
            <person name="Segal G."/>
        </authorList>
    </citation>
    <scope>NUCLEOTIDE SEQUENCE [LARGE SCALE GENOMIC DNA]</scope>
    <source>
        <strain evidence="1 3">JA-26-G1-E2</strain>
    </source>
</reference>
<dbReference type="InterPro" id="IPR027443">
    <property type="entry name" value="IPNS-like_sf"/>
</dbReference>